<keyword evidence="2 5" id="KW-0645">Protease</keyword>
<dbReference type="InterPro" id="IPR043504">
    <property type="entry name" value="Peptidase_S1_PA_chymotrypsin"/>
</dbReference>
<sequence>MNLGRSFVGFLVLALLAGAVLWWGLSTGQERSPAASPVPQEAEPGLLEYERNTVEIVERYGKGVVFVAVRTAPQPLALPPGLEFFAPFLQLPPREGSGSGFVIDGEGHILTNYHVVQGAQEITVRFHGDPQEYRARLVGAAPPLDLALIRVEAPKEQLVPLVLGDSDRIRVGQKAIAMGNPFGLEFTVTQGIVSAIRENPGAIGDETGLVPQVIQTDAAINPGNSGGPLLNSRGEVIGINTAILTPTGQFGAAQFAGVGFALPINLVKAYLPELKAGRTLTAQEIIRSRPRLGVSLVPLSAYPERLRQQHGLPATGLMVQEVERNSPAERAGLRPPSRFAFLQLPTGEALQVGLDGDVLLEADGVPLTSIARLRQVLFAKVPGEEVVLRVWRQGEVLTLRASPQVLP</sequence>
<comment type="caution">
    <text evidence="5">The sequence shown here is derived from an EMBL/GenBank/DDBJ whole genome shotgun (WGS) entry which is preliminary data.</text>
</comment>
<dbReference type="AlphaFoldDB" id="A0A4Q9B4X6"/>
<dbReference type="SUPFAM" id="SSF50494">
    <property type="entry name" value="Trypsin-like serine proteases"/>
    <property type="match status" value="1"/>
</dbReference>
<dbReference type="InterPro" id="IPR051201">
    <property type="entry name" value="Chloro_Bact_Ser_Proteases"/>
</dbReference>
<dbReference type="Gene3D" id="2.40.10.10">
    <property type="entry name" value="Trypsin-like serine proteases"/>
    <property type="match status" value="2"/>
</dbReference>
<dbReference type="GO" id="GO:0004252">
    <property type="term" value="F:serine-type endopeptidase activity"/>
    <property type="evidence" value="ECO:0007669"/>
    <property type="project" value="InterPro"/>
</dbReference>
<name>A0A4Q9B4X6_9DEIN</name>
<evidence type="ECO:0000313" key="6">
    <source>
        <dbReference type="Proteomes" id="UP000292858"/>
    </source>
</evidence>
<dbReference type="Pfam" id="PF13180">
    <property type="entry name" value="PDZ_2"/>
    <property type="match status" value="1"/>
</dbReference>
<dbReference type="Pfam" id="PF13365">
    <property type="entry name" value="Trypsin_2"/>
    <property type="match status" value="1"/>
</dbReference>
<dbReference type="InterPro" id="IPR001940">
    <property type="entry name" value="Peptidase_S1C"/>
</dbReference>
<dbReference type="PANTHER" id="PTHR43343:SF3">
    <property type="entry name" value="PROTEASE DO-LIKE 8, CHLOROPLASTIC"/>
    <property type="match status" value="1"/>
</dbReference>
<dbReference type="PANTHER" id="PTHR43343">
    <property type="entry name" value="PEPTIDASE S12"/>
    <property type="match status" value="1"/>
</dbReference>
<dbReference type="RefSeq" id="WP_130841560.1">
    <property type="nucleotide sequence ID" value="NZ_SIJL01000006.1"/>
</dbReference>
<dbReference type="PRINTS" id="PR00834">
    <property type="entry name" value="PROTEASES2C"/>
</dbReference>
<dbReference type="EMBL" id="SIJL01000006">
    <property type="protein sequence ID" value="TBH20627.1"/>
    <property type="molecule type" value="Genomic_DNA"/>
</dbReference>
<dbReference type="SUPFAM" id="SSF50156">
    <property type="entry name" value="PDZ domain-like"/>
    <property type="match status" value="1"/>
</dbReference>
<dbReference type="GO" id="GO:0006508">
    <property type="term" value="P:proteolysis"/>
    <property type="evidence" value="ECO:0007669"/>
    <property type="project" value="UniProtKB-KW"/>
</dbReference>
<keyword evidence="3" id="KW-0378">Hydrolase</keyword>
<evidence type="ECO:0000256" key="1">
    <source>
        <dbReference type="ARBA" id="ARBA00010541"/>
    </source>
</evidence>
<protein>
    <submittedName>
        <fullName evidence="5">Trypsin-like serine protease</fullName>
    </submittedName>
</protein>
<evidence type="ECO:0000313" key="5">
    <source>
        <dbReference type="EMBL" id="TBH20627.1"/>
    </source>
</evidence>
<evidence type="ECO:0000259" key="4">
    <source>
        <dbReference type="SMART" id="SM00228"/>
    </source>
</evidence>
<gene>
    <name evidence="5" type="ORF">ETP66_06030</name>
</gene>
<reference evidence="5 6" key="1">
    <citation type="submission" date="2019-02" db="EMBL/GenBank/DDBJ databases">
        <title>Thermus sp. a novel from hot spring.</title>
        <authorList>
            <person name="Zhao Z."/>
        </authorList>
    </citation>
    <scope>NUCLEOTIDE SEQUENCE [LARGE SCALE GENOMIC DNA]</scope>
    <source>
        <strain evidence="5 6">CFH 72773T</strain>
    </source>
</reference>
<dbReference type="Proteomes" id="UP000292858">
    <property type="component" value="Unassembled WGS sequence"/>
</dbReference>
<comment type="similarity">
    <text evidence="1">Belongs to the peptidase S1C family.</text>
</comment>
<proteinExistence type="inferred from homology"/>
<dbReference type="Gene3D" id="2.30.42.10">
    <property type="match status" value="1"/>
</dbReference>
<evidence type="ECO:0000256" key="2">
    <source>
        <dbReference type="ARBA" id="ARBA00022670"/>
    </source>
</evidence>
<dbReference type="OrthoDB" id="9758917at2"/>
<feature type="domain" description="PDZ" evidence="4">
    <location>
        <begin position="290"/>
        <end position="394"/>
    </location>
</feature>
<accession>A0A4Q9B4X6</accession>
<dbReference type="InterPro" id="IPR036034">
    <property type="entry name" value="PDZ_sf"/>
</dbReference>
<keyword evidence="6" id="KW-1185">Reference proteome</keyword>
<dbReference type="InterPro" id="IPR001478">
    <property type="entry name" value="PDZ"/>
</dbReference>
<dbReference type="SMART" id="SM00228">
    <property type="entry name" value="PDZ"/>
    <property type="match status" value="1"/>
</dbReference>
<organism evidence="5 6">
    <name type="scientific">Thermus thermamylovorans</name>
    <dbReference type="NCBI Taxonomy" id="2509362"/>
    <lineage>
        <taxon>Bacteria</taxon>
        <taxon>Thermotogati</taxon>
        <taxon>Deinococcota</taxon>
        <taxon>Deinococci</taxon>
        <taxon>Thermales</taxon>
        <taxon>Thermaceae</taxon>
        <taxon>Thermus</taxon>
    </lineage>
</organism>
<dbReference type="InterPro" id="IPR009003">
    <property type="entry name" value="Peptidase_S1_PA"/>
</dbReference>
<evidence type="ECO:0000256" key="3">
    <source>
        <dbReference type="ARBA" id="ARBA00022801"/>
    </source>
</evidence>